<dbReference type="GO" id="GO:0006749">
    <property type="term" value="P:glutathione metabolic process"/>
    <property type="evidence" value="ECO:0007669"/>
    <property type="project" value="TreeGrafter"/>
</dbReference>
<name>W0HU03_9GAMM</name>
<dbReference type="Gene3D" id="1.20.1050.10">
    <property type="match status" value="1"/>
</dbReference>
<dbReference type="Proteomes" id="UP000019028">
    <property type="component" value="Chromosome"/>
</dbReference>
<dbReference type="OrthoDB" id="9799538at2"/>
<dbReference type="PANTHER" id="PTHR43969:SF9">
    <property type="entry name" value="GLUTATHIONE S TRANSFERASE D10, ISOFORM A-RELATED"/>
    <property type="match status" value="1"/>
</dbReference>
<sequence length="204" mass="22697">MMQLYYASTSPYVRKVMVTAHCLGLAQDIEWLDCAAHPIERDERIAAFNPLAKVPALRTAAGLCLYDSRVICEYLNAYAHGTLFPPAGDARWRCLTRQALGDGLLDAALLARYEYSARPADRQWSPWADAQLTKVAATLAEIERHAAQFNTEPEEIGLITLGCGLGYLDFRFADLNWRKAYPLTAAWFARFAAHPAMAATHPHA</sequence>
<dbReference type="AlphaFoldDB" id="W0HU03"/>
<proteinExistence type="predicted"/>
<dbReference type="SUPFAM" id="SSF52833">
    <property type="entry name" value="Thioredoxin-like"/>
    <property type="match status" value="1"/>
</dbReference>
<dbReference type="HOGENOM" id="CLU_011226_12_2_6"/>
<reference evidence="2 3" key="1">
    <citation type="journal article" date="2014" name="Genome Biol. Evol.">
        <title>Genome degeneration and adaptation in a nascent stage of symbiosis.</title>
        <authorList>
            <person name="Oakeson K.F."/>
            <person name="Gil R."/>
            <person name="Clayton A.L."/>
            <person name="Dunn D.M."/>
            <person name="von Niederhausern A.C."/>
            <person name="Hamil C."/>
            <person name="Aoyagi A."/>
            <person name="Duval B."/>
            <person name="Baca A."/>
            <person name="Silva F.J."/>
            <person name="Vallier A."/>
            <person name="Jackson D.G."/>
            <person name="Latorre A."/>
            <person name="Weiss R.B."/>
            <person name="Heddi A."/>
            <person name="Moya A."/>
            <person name="Dale C."/>
        </authorList>
    </citation>
    <scope>NUCLEOTIDE SEQUENCE [LARGE SCALE GENOMIC DNA]</scope>
    <source>
        <strain evidence="2 3">HS1</strain>
    </source>
</reference>
<accession>W0HU03</accession>
<evidence type="ECO:0000313" key="3">
    <source>
        <dbReference type="Proteomes" id="UP000019028"/>
    </source>
</evidence>
<dbReference type="EMBL" id="CP006569">
    <property type="protein sequence ID" value="AHF77249.1"/>
    <property type="molecule type" value="Genomic_DNA"/>
</dbReference>
<keyword evidence="2" id="KW-0808">Transferase</keyword>
<dbReference type="RefSeq" id="WP_025422382.1">
    <property type="nucleotide sequence ID" value="NZ_CP006569.1"/>
</dbReference>
<dbReference type="InterPro" id="IPR036249">
    <property type="entry name" value="Thioredoxin-like_sf"/>
</dbReference>
<protein>
    <submittedName>
        <fullName evidence="2">Glutathione S-transferase protein</fullName>
    </submittedName>
</protein>
<dbReference type="SUPFAM" id="SSF47616">
    <property type="entry name" value="GST C-terminal domain-like"/>
    <property type="match status" value="1"/>
</dbReference>
<dbReference type="GO" id="GO:0004364">
    <property type="term" value="F:glutathione transferase activity"/>
    <property type="evidence" value="ECO:0007669"/>
    <property type="project" value="TreeGrafter"/>
</dbReference>
<organism evidence="2 3">
    <name type="scientific">Sodalis praecaptivus</name>
    <dbReference type="NCBI Taxonomy" id="1239307"/>
    <lineage>
        <taxon>Bacteria</taxon>
        <taxon>Pseudomonadati</taxon>
        <taxon>Pseudomonadota</taxon>
        <taxon>Gammaproteobacteria</taxon>
        <taxon>Enterobacterales</taxon>
        <taxon>Bruguierivoracaceae</taxon>
        <taxon>Sodalis</taxon>
    </lineage>
</organism>
<feature type="domain" description="GST N-terminal" evidence="1">
    <location>
        <begin position="1"/>
        <end position="83"/>
    </location>
</feature>
<gene>
    <name evidence="2" type="ORF">Sant_2204</name>
</gene>
<dbReference type="Pfam" id="PF13409">
    <property type="entry name" value="GST_N_2"/>
    <property type="match status" value="1"/>
</dbReference>
<dbReference type="CDD" id="cd03049">
    <property type="entry name" value="GST_N_3"/>
    <property type="match status" value="1"/>
</dbReference>
<dbReference type="CDD" id="cd03205">
    <property type="entry name" value="GST_C_6"/>
    <property type="match status" value="1"/>
</dbReference>
<dbReference type="KEGG" id="sod:Sant_2204"/>
<evidence type="ECO:0000313" key="2">
    <source>
        <dbReference type="EMBL" id="AHF77249.1"/>
    </source>
</evidence>
<dbReference type="InterPro" id="IPR004045">
    <property type="entry name" value="Glutathione_S-Trfase_N"/>
</dbReference>
<dbReference type="InterPro" id="IPR036282">
    <property type="entry name" value="Glutathione-S-Trfase_C_sf"/>
</dbReference>
<dbReference type="PROSITE" id="PS50404">
    <property type="entry name" value="GST_NTER"/>
    <property type="match status" value="1"/>
</dbReference>
<keyword evidence="3" id="KW-1185">Reference proteome</keyword>
<dbReference type="PATRIC" id="fig|1239307.3.peg.2443"/>
<dbReference type="PANTHER" id="PTHR43969">
    <property type="entry name" value="GLUTATHIONE S TRANSFERASE D10, ISOFORM A-RELATED"/>
    <property type="match status" value="1"/>
</dbReference>
<evidence type="ECO:0000259" key="1">
    <source>
        <dbReference type="PROSITE" id="PS50404"/>
    </source>
</evidence>
<dbReference type="Gene3D" id="3.40.30.10">
    <property type="entry name" value="Glutaredoxin"/>
    <property type="match status" value="1"/>
</dbReference>